<comment type="caution">
    <text evidence="3">The sequence shown here is derived from an EMBL/GenBank/DDBJ whole genome shotgun (WGS) entry which is preliminary data.</text>
</comment>
<dbReference type="PROSITE" id="PS51318">
    <property type="entry name" value="TAT"/>
    <property type="match status" value="1"/>
</dbReference>
<dbReference type="InterPro" id="IPR006059">
    <property type="entry name" value="SBP"/>
</dbReference>
<dbReference type="EMBL" id="LVYU01000090">
    <property type="protein sequence ID" value="KZB00572.1"/>
    <property type="molecule type" value="Genomic_DNA"/>
</dbReference>
<proteinExistence type="predicted"/>
<sequence length="411" mass="44997">MTISMDMNRRSLLKRSAGAMALAIGGGTHFLSSRVAYAQAASLAGEQLRTIGLSVTVQERILADFKAASGVGTTSGTAATFPDAQTRILSGSKDYDVWETIGERLPSVVMTDNADPIETSGLKSWSNIREIFTKPDPKFDPKAQIVGQIWTDETQTALWMVPSVFNFDSVGYNPEVLSDEEANSWTAIFDSKYKGKSGLNTDPLTAFGQAVMAMNTLGLSNVKNPGNPTAAEIDEAAKFLISKKKEGQFRALWGDFGELVNFLASGEIVVCDAWQPAVMAVKAQGKPCKYAIPKEGYRAWSIGNTMLKGTPNKEAVVAYADYWLSGEPGITVSEQGYYSPTTNIKEKMAPEKYAFWYEGKPWVGAAERGIKEGDLRDGGSLETRAANVAYWHQWPDEYDHLIQKWDEFLSA</sequence>
<dbReference type="Pfam" id="PF13416">
    <property type="entry name" value="SBP_bac_8"/>
    <property type="match status" value="1"/>
</dbReference>
<dbReference type="RefSeq" id="WP_029875722.1">
    <property type="nucleotide sequence ID" value="NZ_CP171845.1"/>
</dbReference>
<dbReference type="SUPFAM" id="SSF53850">
    <property type="entry name" value="Periplasmic binding protein-like II"/>
    <property type="match status" value="1"/>
</dbReference>
<protein>
    <submittedName>
        <fullName evidence="3">ABC transporter substrate-binding protein</fullName>
    </submittedName>
</protein>
<reference evidence="3" key="1">
    <citation type="submission" date="2016-03" db="EMBL/GenBank/DDBJ databases">
        <title>Microsymbionts genomes from the relict species Vavilovia formosa.</title>
        <authorList>
            <person name="Chirak E."/>
            <person name="Kimeklis A."/>
            <person name="Kopat V."/>
            <person name="Andronov E."/>
        </authorList>
    </citation>
    <scope>NUCLEOTIDE SEQUENCE [LARGE SCALE GENOMIC DNA]</scope>
    <source>
        <strain evidence="3">Vaf12</strain>
    </source>
</reference>
<dbReference type="InterPro" id="IPR006311">
    <property type="entry name" value="TAT_signal"/>
</dbReference>
<keyword evidence="1" id="KW-0732">Signal</keyword>
<name>A0A154IJH1_RHILE</name>
<evidence type="ECO:0000313" key="3">
    <source>
        <dbReference type="EMBL" id="KZB00572.1"/>
    </source>
</evidence>
<organism evidence="3">
    <name type="scientific">Rhizobium leguminosarum</name>
    <dbReference type="NCBI Taxonomy" id="384"/>
    <lineage>
        <taxon>Bacteria</taxon>
        <taxon>Pseudomonadati</taxon>
        <taxon>Pseudomonadota</taxon>
        <taxon>Alphaproteobacteria</taxon>
        <taxon>Hyphomicrobiales</taxon>
        <taxon>Rhizobiaceae</taxon>
        <taxon>Rhizobium/Agrobacterium group</taxon>
        <taxon>Rhizobium</taxon>
    </lineage>
</organism>
<keyword evidence="2" id="KW-0574">Periplasm</keyword>
<dbReference type="AlphaFoldDB" id="A0A154IJH1"/>
<dbReference type="GeneID" id="67487301"/>
<evidence type="ECO:0000256" key="2">
    <source>
        <dbReference type="ARBA" id="ARBA00022764"/>
    </source>
</evidence>
<dbReference type="PANTHER" id="PTHR30222">
    <property type="entry name" value="SPERMIDINE/PUTRESCINE-BINDING PERIPLASMIC PROTEIN"/>
    <property type="match status" value="1"/>
</dbReference>
<dbReference type="Gene3D" id="3.40.190.10">
    <property type="entry name" value="Periplasmic binding protein-like II"/>
    <property type="match status" value="2"/>
</dbReference>
<accession>A0A154IJH1</accession>
<gene>
    <name evidence="3" type="ORF">A4A59_02350</name>
</gene>
<evidence type="ECO:0000256" key="1">
    <source>
        <dbReference type="ARBA" id="ARBA00022729"/>
    </source>
</evidence>
<dbReference type="PANTHER" id="PTHR30222:SF17">
    <property type="entry name" value="SPERMIDINE_PUTRESCINE-BINDING PERIPLASMIC PROTEIN"/>
    <property type="match status" value="1"/>
</dbReference>